<evidence type="ECO:0000256" key="4">
    <source>
        <dbReference type="ARBA" id="ARBA00022801"/>
    </source>
</evidence>
<dbReference type="PANTHER" id="PTHR12992">
    <property type="entry name" value="NUDIX HYDROLASE"/>
    <property type="match status" value="1"/>
</dbReference>
<dbReference type="PANTHER" id="PTHR12992:SF11">
    <property type="entry name" value="MITOCHONDRIAL COENZYME A DIPHOSPHATASE NUDT8"/>
    <property type="match status" value="1"/>
</dbReference>
<dbReference type="KEGG" id="bapi:BBC0122_016600"/>
<dbReference type="InterPro" id="IPR015797">
    <property type="entry name" value="NUDIX_hydrolase-like_dom_sf"/>
</dbReference>
<organism evidence="8 9">
    <name type="scientific">Bartonella choladocola</name>
    <dbReference type="NCBI Taxonomy" id="2750995"/>
    <lineage>
        <taxon>Bacteria</taxon>
        <taxon>Pseudomonadati</taxon>
        <taxon>Pseudomonadota</taxon>
        <taxon>Alphaproteobacteria</taxon>
        <taxon>Hyphomicrobiales</taxon>
        <taxon>Bartonellaceae</taxon>
        <taxon>Bartonella</taxon>
    </lineage>
</organism>
<feature type="domain" description="Nudix hydrolase" evidence="7">
    <location>
        <begin position="55"/>
        <end position="192"/>
    </location>
</feature>
<dbReference type="NCBIfam" id="NF007980">
    <property type="entry name" value="PRK10707.1"/>
    <property type="match status" value="1"/>
</dbReference>
<evidence type="ECO:0000313" key="8">
    <source>
        <dbReference type="EMBL" id="AQT47762.1"/>
    </source>
</evidence>
<evidence type="ECO:0000256" key="6">
    <source>
        <dbReference type="ARBA" id="ARBA00023211"/>
    </source>
</evidence>
<dbReference type="InterPro" id="IPR000086">
    <property type="entry name" value="NUDIX_hydrolase_dom"/>
</dbReference>
<dbReference type="GO" id="GO:0010945">
    <property type="term" value="F:coenzyme A diphosphatase activity"/>
    <property type="evidence" value="ECO:0007669"/>
    <property type="project" value="InterPro"/>
</dbReference>
<comment type="cofactor">
    <cofactor evidence="1">
        <name>Mn(2+)</name>
        <dbReference type="ChEBI" id="CHEBI:29035"/>
    </cofactor>
</comment>
<evidence type="ECO:0000259" key="7">
    <source>
        <dbReference type="PROSITE" id="PS51462"/>
    </source>
</evidence>
<dbReference type="Gene3D" id="3.90.79.10">
    <property type="entry name" value="Nucleoside Triphosphate Pyrophosphohydrolase"/>
    <property type="match status" value="1"/>
</dbReference>
<accession>A0A1U9MJB5</accession>
<dbReference type="EMBL" id="CP015625">
    <property type="protein sequence ID" value="AQT47762.1"/>
    <property type="molecule type" value="Genomic_DNA"/>
</dbReference>
<protein>
    <submittedName>
        <fullName evidence="8">8-oxo-dGTP pyrophosphatase MutT, NUDIX family</fullName>
    </submittedName>
</protein>
<keyword evidence="6" id="KW-0464">Manganese</keyword>
<dbReference type="Proteomes" id="UP000189632">
    <property type="component" value="Chromosome"/>
</dbReference>
<dbReference type="SUPFAM" id="SSF55811">
    <property type="entry name" value="Nudix"/>
    <property type="match status" value="1"/>
</dbReference>
<name>A0A1U9MJB5_9HYPH</name>
<keyword evidence="5" id="KW-0460">Magnesium</keyword>
<reference evidence="8 9" key="1">
    <citation type="submission" date="2016-11" db="EMBL/GenBank/DDBJ databases">
        <title>Comparative genomics of Bartonella apis.</title>
        <authorList>
            <person name="Engel P."/>
        </authorList>
    </citation>
    <scope>NUCLEOTIDE SEQUENCE [LARGE SCALE GENOMIC DNA]</scope>
    <source>
        <strain evidence="8 9">BBC0122</strain>
    </source>
</reference>
<dbReference type="GO" id="GO:0046872">
    <property type="term" value="F:metal ion binding"/>
    <property type="evidence" value="ECO:0007669"/>
    <property type="project" value="UniProtKB-KW"/>
</dbReference>
<proteinExistence type="predicted"/>
<dbReference type="OrthoDB" id="9802805at2"/>
<comment type="cofactor">
    <cofactor evidence="2">
        <name>Mg(2+)</name>
        <dbReference type="ChEBI" id="CHEBI:18420"/>
    </cofactor>
</comment>
<dbReference type="CDD" id="cd03426">
    <property type="entry name" value="NUDIX_CoAse_Nudt7"/>
    <property type="match status" value="1"/>
</dbReference>
<keyword evidence="9" id="KW-1185">Reference proteome</keyword>
<dbReference type="RefSeq" id="WP_077993028.1">
    <property type="nucleotide sequence ID" value="NZ_CP015625.1"/>
</dbReference>
<dbReference type="AlphaFoldDB" id="A0A1U9MJB5"/>
<sequence length="217" mass="24561">MDRESRVISQNDIVKKFNEETEFSTVSRSSIQSVNSGRPFSNSLPMRQKSERLSWQRSAVLVGLVEKSDMPHLVLTKRTAKLLKHSGQIAFPGGKREARDTSDEMTALREAHEEIGLEPEYFTKLGELDFYYTSTGFEIRPVVGLIEAGAEFVKNDDEVDEIFTVPLAFVLDPKNYVIVSKKSGAEKRSFYALSFDNHYIWGATAAMIRSLAERLSR</sequence>
<gene>
    <name evidence="8" type="ORF">BBC0122_016600</name>
</gene>
<evidence type="ECO:0000313" key="9">
    <source>
        <dbReference type="Proteomes" id="UP000189632"/>
    </source>
</evidence>
<evidence type="ECO:0000256" key="2">
    <source>
        <dbReference type="ARBA" id="ARBA00001946"/>
    </source>
</evidence>
<dbReference type="PROSITE" id="PS51462">
    <property type="entry name" value="NUDIX"/>
    <property type="match status" value="1"/>
</dbReference>
<evidence type="ECO:0000256" key="1">
    <source>
        <dbReference type="ARBA" id="ARBA00001936"/>
    </source>
</evidence>
<evidence type="ECO:0000256" key="3">
    <source>
        <dbReference type="ARBA" id="ARBA00022723"/>
    </source>
</evidence>
<evidence type="ECO:0000256" key="5">
    <source>
        <dbReference type="ARBA" id="ARBA00022842"/>
    </source>
</evidence>
<dbReference type="Pfam" id="PF00293">
    <property type="entry name" value="NUDIX"/>
    <property type="match status" value="1"/>
</dbReference>
<dbReference type="InterPro" id="IPR045121">
    <property type="entry name" value="CoAse"/>
</dbReference>
<keyword evidence="3" id="KW-0479">Metal-binding</keyword>
<keyword evidence="4" id="KW-0378">Hydrolase</keyword>